<reference evidence="2 3" key="1">
    <citation type="submission" date="2019-03" db="EMBL/GenBank/DDBJ databases">
        <title>Deep-cultivation of Planctomycetes and their phenomic and genomic characterization uncovers novel biology.</title>
        <authorList>
            <person name="Wiegand S."/>
            <person name="Jogler M."/>
            <person name="Boedeker C."/>
            <person name="Pinto D."/>
            <person name="Vollmers J."/>
            <person name="Rivas-Marin E."/>
            <person name="Kohn T."/>
            <person name="Peeters S.H."/>
            <person name="Heuer A."/>
            <person name="Rast P."/>
            <person name="Oberbeckmann S."/>
            <person name="Bunk B."/>
            <person name="Jeske O."/>
            <person name="Meyerdierks A."/>
            <person name="Storesund J.E."/>
            <person name="Kallscheuer N."/>
            <person name="Luecker S."/>
            <person name="Lage O.M."/>
            <person name="Pohl T."/>
            <person name="Merkel B.J."/>
            <person name="Hornburger P."/>
            <person name="Mueller R.-W."/>
            <person name="Bruemmer F."/>
            <person name="Labrenz M."/>
            <person name="Spormann A.M."/>
            <person name="Op den Camp H."/>
            <person name="Overmann J."/>
            <person name="Amann R."/>
            <person name="Jetten M.S.M."/>
            <person name="Mascher T."/>
            <person name="Medema M.H."/>
            <person name="Devos D.P."/>
            <person name="Kaster A.-K."/>
            <person name="Ovreas L."/>
            <person name="Rohde M."/>
            <person name="Galperin M.Y."/>
            <person name="Jogler C."/>
        </authorList>
    </citation>
    <scope>NUCLEOTIDE SEQUENCE [LARGE SCALE GENOMIC DNA]</scope>
    <source>
        <strain evidence="2 3">Enr17</strain>
    </source>
</reference>
<evidence type="ECO:0000313" key="2">
    <source>
        <dbReference type="EMBL" id="QDV53991.1"/>
    </source>
</evidence>
<dbReference type="AlphaFoldDB" id="A0A518ILN3"/>
<dbReference type="EMBL" id="CP037452">
    <property type="protein sequence ID" value="QDV53991.1"/>
    <property type="molecule type" value="Genomic_DNA"/>
</dbReference>
<keyword evidence="1" id="KW-0472">Membrane</keyword>
<keyword evidence="3" id="KW-1185">Reference proteome</keyword>
<protein>
    <submittedName>
        <fullName evidence="2">Uncharacterized protein</fullName>
    </submittedName>
</protein>
<evidence type="ECO:0000313" key="3">
    <source>
        <dbReference type="Proteomes" id="UP000318313"/>
    </source>
</evidence>
<dbReference type="Proteomes" id="UP000318313">
    <property type="component" value="Chromosome"/>
</dbReference>
<name>A0A518ILN3_9PLAN</name>
<keyword evidence="1" id="KW-1133">Transmembrane helix</keyword>
<dbReference type="KEGG" id="gfm:Enr17x_60740"/>
<organism evidence="2 3">
    <name type="scientific">Gimesia fumaroli</name>
    <dbReference type="NCBI Taxonomy" id="2527976"/>
    <lineage>
        <taxon>Bacteria</taxon>
        <taxon>Pseudomonadati</taxon>
        <taxon>Planctomycetota</taxon>
        <taxon>Planctomycetia</taxon>
        <taxon>Planctomycetales</taxon>
        <taxon>Planctomycetaceae</taxon>
        <taxon>Gimesia</taxon>
    </lineage>
</organism>
<feature type="transmembrane region" description="Helical" evidence="1">
    <location>
        <begin position="90"/>
        <end position="111"/>
    </location>
</feature>
<proteinExistence type="predicted"/>
<accession>A0A518ILN3</accession>
<gene>
    <name evidence="2" type="ORF">Enr17x_60740</name>
</gene>
<sequence>MTFESYFQNQKLQLLLLFFCLIILPPYLPVIFFWLALVLEYYLASIVSDLFGAGAFSLIFLFLLNPLSLASFVISFLALGMIIYSLTKNIFLRAVVLLLFIPEICLAFWNWSSMWQTYVGWK</sequence>
<feature type="transmembrane region" description="Helical" evidence="1">
    <location>
        <begin position="12"/>
        <end position="35"/>
    </location>
</feature>
<feature type="transmembrane region" description="Helical" evidence="1">
    <location>
        <begin position="55"/>
        <end position="83"/>
    </location>
</feature>
<keyword evidence="1" id="KW-0812">Transmembrane</keyword>
<evidence type="ECO:0000256" key="1">
    <source>
        <dbReference type="SAM" id="Phobius"/>
    </source>
</evidence>